<gene>
    <name evidence="2" type="ORF">Zmor_023286</name>
</gene>
<protein>
    <submittedName>
        <fullName evidence="2">Uncharacterized protein</fullName>
    </submittedName>
</protein>
<feature type="transmembrane region" description="Helical" evidence="1">
    <location>
        <begin position="80"/>
        <end position="102"/>
    </location>
</feature>
<reference evidence="2" key="1">
    <citation type="journal article" date="2023" name="G3 (Bethesda)">
        <title>Whole genome assemblies of Zophobas morio and Tenebrio molitor.</title>
        <authorList>
            <person name="Kaur S."/>
            <person name="Stinson S.A."/>
            <person name="diCenzo G.C."/>
        </authorList>
    </citation>
    <scope>NUCLEOTIDE SEQUENCE</scope>
    <source>
        <strain evidence="2">QUZm001</strain>
    </source>
</reference>
<proteinExistence type="predicted"/>
<evidence type="ECO:0000313" key="2">
    <source>
        <dbReference type="EMBL" id="KAJ3645645.1"/>
    </source>
</evidence>
<dbReference type="AlphaFoldDB" id="A0AA38HXH1"/>
<keyword evidence="1" id="KW-1133">Transmembrane helix</keyword>
<comment type="caution">
    <text evidence="2">The sequence shown here is derived from an EMBL/GenBank/DDBJ whole genome shotgun (WGS) entry which is preliminary data.</text>
</comment>
<accession>A0AA38HXH1</accession>
<keyword evidence="1" id="KW-0812">Transmembrane</keyword>
<dbReference type="Proteomes" id="UP001168821">
    <property type="component" value="Unassembled WGS sequence"/>
</dbReference>
<feature type="transmembrane region" description="Helical" evidence="1">
    <location>
        <begin position="36"/>
        <end position="59"/>
    </location>
</feature>
<evidence type="ECO:0000313" key="3">
    <source>
        <dbReference type="Proteomes" id="UP001168821"/>
    </source>
</evidence>
<keyword evidence="1" id="KW-0472">Membrane</keyword>
<sequence length="125" mass="14117">MIRTIYECPIIFFVQNSNETRFTLLLFLGAKSSFDVFLLLSLRIIRAAANAILACFWCVSCDSRNRIITLPLNSRGYYCIASNFIADVFAFVLFLVSCSLLKQDGHGRVLLTSANKSDRPEAEQH</sequence>
<dbReference type="EMBL" id="JALNTZ010000007">
    <property type="protein sequence ID" value="KAJ3645645.1"/>
    <property type="molecule type" value="Genomic_DNA"/>
</dbReference>
<name>A0AA38HXH1_9CUCU</name>
<keyword evidence="3" id="KW-1185">Reference proteome</keyword>
<evidence type="ECO:0000256" key="1">
    <source>
        <dbReference type="SAM" id="Phobius"/>
    </source>
</evidence>
<organism evidence="2 3">
    <name type="scientific">Zophobas morio</name>
    <dbReference type="NCBI Taxonomy" id="2755281"/>
    <lineage>
        <taxon>Eukaryota</taxon>
        <taxon>Metazoa</taxon>
        <taxon>Ecdysozoa</taxon>
        <taxon>Arthropoda</taxon>
        <taxon>Hexapoda</taxon>
        <taxon>Insecta</taxon>
        <taxon>Pterygota</taxon>
        <taxon>Neoptera</taxon>
        <taxon>Endopterygota</taxon>
        <taxon>Coleoptera</taxon>
        <taxon>Polyphaga</taxon>
        <taxon>Cucujiformia</taxon>
        <taxon>Tenebrionidae</taxon>
        <taxon>Zophobas</taxon>
    </lineage>
</organism>